<comment type="caution">
    <text evidence="2">The sequence shown here is derived from an EMBL/GenBank/DDBJ whole genome shotgun (WGS) entry which is preliminary data.</text>
</comment>
<dbReference type="RefSeq" id="WP_298262752.1">
    <property type="nucleotide sequence ID" value="NZ_JBHTIC010000006.1"/>
</dbReference>
<feature type="signal peptide" evidence="1">
    <location>
        <begin position="1"/>
        <end position="27"/>
    </location>
</feature>
<name>A0ABW2Z449_9FLAO</name>
<gene>
    <name evidence="2" type="ORF">ACFQZW_05765</name>
</gene>
<dbReference type="Pfam" id="PF14109">
    <property type="entry name" value="GldH_lipo"/>
    <property type="match status" value="1"/>
</dbReference>
<proteinExistence type="predicted"/>
<sequence length="167" mass="19104">MQTILKIRKQLSSIIIALLLISCNSNMVFDQYQSIDNHEWPSGAKLDFIVPNLDTISSKNVFINIRNNKDYEFSSLFLITKIEFPSGFQVVDTLEYEMTDASGKWLGSGFTDIKENKLFYKENVVFSEKGDYKFMIQQATRSIQDIEGKEPLKGITNVGLSIEKVKK</sequence>
<dbReference type="NCBIfam" id="TIGR03511">
    <property type="entry name" value="GldH_lipo"/>
    <property type="match status" value="1"/>
</dbReference>
<dbReference type="PROSITE" id="PS51257">
    <property type="entry name" value="PROKAR_LIPOPROTEIN"/>
    <property type="match status" value="1"/>
</dbReference>
<accession>A0ABW2Z449</accession>
<keyword evidence="1" id="KW-0732">Signal</keyword>
<dbReference type="EMBL" id="JBHTIC010000006">
    <property type="protein sequence ID" value="MFD0761582.1"/>
    <property type="molecule type" value="Genomic_DNA"/>
</dbReference>
<dbReference type="Proteomes" id="UP001597032">
    <property type="component" value="Unassembled WGS sequence"/>
</dbReference>
<evidence type="ECO:0000313" key="2">
    <source>
        <dbReference type="EMBL" id="MFD0761582.1"/>
    </source>
</evidence>
<keyword evidence="2" id="KW-0449">Lipoprotein</keyword>
<evidence type="ECO:0000313" key="3">
    <source>
        <dbReference type="Proteomes" id="UP001597032"/>
    </source>
</evidence>
<dbReference type="InterPro" id="IPR020018">
    <property type="entry name" value="Motility-assoc_lipoprot_GldH"/>
</dbReference>
<feature type="chain" id="PRO_5045221558" evidence="1">
    <location>
        <begin position="28"/>
        <end position="167"/>
    </location>
</feature>
<reference evidence="3" key="1">
    <citation type="journal article" date="2019" name="Int. J. Syst. Evol. Microbiol.">
        <title>The Global Catalogue of Microorganisms (GCM) 10K type strain sequencing project: providing services to taxonomists for standard genome sequencing and annotation.</title>
        <authorList>
            <consortium name="The Broad Institute Genomics Platform"/>
            <consortium name="The Broad Institute Genome Sequencing Center for Infectious Disease"/>
            <person name="Wu L."/>
            <person name="Ma J."/>
        </authorList>
    </citation>
    <scope>NUCLEOTIDE SEQUENCE [LARGE SCALE GENOMIC DNA]</scope>
    <source>
        <strain evidence="3">CCUG 60022</strain>
    </source>
</reference>
<organism evidence="2 3">
    <name type="scientific">Lutibacter aestuarii</name>
    <dbReference type="NCBI Taxonomy" id="861111"/>
    <lineage>
        <taxon>Bacteria</taxon>
        <taxon>Pseudomonadati</taxon>
        <taxon>Bacteroidota</taxon>
        <taxon>Flavobacteriia</taxon>
        <taxon>Flavobacteriales</taxon>
        <taxon>Flavobacteriaceae</taxon>
        <taxon>Lutibacter</taxon>
    </lineage>
</organism>
<protein>
    <submittedName>
        <fullName evidence="2">Gliding motility lipoprotein GldH</fullName>
    </submittedName>
</protein>
<keyword evidence="3" id="KW-1185">Reference proteome</keyword>
<evidence type="ECO:0000256" key="1">
    <source>
        <dbReference type="SAM" id="SignalP"/>
    </source>
</evidence>